<name>A0A401SYF5_CHIPU</name>
<dbReference type="InterPro" id="IPR028124">
    <property type="entry name" value="SMAP_dom"/>
</dbReference>
<feature type="domain" description="Small acidic protein-like" evidence="2">
    <location>
        <begin position="441"/>
        <end position="513"/>
    </location>
</feature>
<dbReference type="OMA" id="WKQNRGI"/>
<dbReference type="OrthoDB" id="9451331at2759"/>
<feature type="compositionally biased region" description="Basic residues" evidence="1">
    <location>
        <begin position="109"/>
        <end position="120"/>
    </location>
</feature>
<dbReference type="EMBL" id="BEZZ01000699">
    <property type="protein sequence ID" value="GCC35431.1"/>
    <property type="molecule type" value="Genomic_DNA"/>
</dbReference>
<accession>A0A401SYF5</accession>
<feature type="compositionally biased region" description="Basic and acidic residues" evidence="1">
    <location>
        <begin position="85"/>
        <end position="100"/>
    </location>
</feature>
<organism evidence="3 4">
    <name type="scientific">Chiloscyllium punctatum</name>
    <name type="common">Brownbanded bambooshark</name>
    <name type="synonym">Hemiscyllium punctatum</name>
    <dbReference type="NCBI Taxonomy" id="137246"/>
    <lineage>
        <taxon>Eukaryota</taxon>
        <taxon>Metazoa</taxon>
        <taxon>Chordata</taxon>
        <taxon>Craniata</taxon>
        <taxon>Vertebrata</taxon>
        <taxon>Chondrichthyes</taxon>
        <taxon>Elasmobranchii</taxon>
        <taxon>Galeomorphii</taxon>
        <taxon>Galeoidea</taxon>
        <taxon>Orectolobiformes</taxon>
        <taxon>Hemiscylliidae</taxon>
        <taxon>Chiloscyllium</taxon>
    </lineage>
</organism>
<reference evidence="3 4" key="1">
    <citation type="journal article" date="2018" name="Nat. Ecol. Evol.">
        <title>Shark genomes provide insights into elasmobranch evolution and the origin of vertebrates.</title>
        <authorList>
            <person name="Hara Y"/>
            <person name="Yamaguchi K"/>
            <person name="Onimaru K"/>
            <person name="Kadota M"/>
            <person name="Koyanagi M"/>
            <person name="Keeley SD"/>
            <person name="Tatsumi K"/>
            <person name="Tanaka K"/>
            <person name="Motone F"/>
            <person name="Kageyama Y"/>
            <person name="Nozu R"/>
            <person name="Adachi N"/>
            <person name="Nishimura O"/>
            <person name="Nakagawa R"/>
            <person name="Tanegashima C"/>
            <person name="Kiyatake I"/>
            <person name="Matsumoto R"/>
            <person name="Murakumo K"/>
            <person name="Nishida K"/>
            <person name="Terakita A"/>
            <person name="Kuratani S"/>
            <person name="Sato K"/>
            <person name="Hyodo S Kuraku.S."/>
        </authorList>
    </citation>
    <scope>NUCLEOTIDE SEQUENCE [LARGE SCALE GENOMIC DNA]</scope>
</reference>
<dbReference type="AlphaFoldDB" id="A0A401SYF5"/>
<feature type="compositionally biased region" description="Basic and acidic residues" evidence="1">
    <location>
        <begin position="210"/>
        <end position="262"/>
    </location>
</feature>
<evidence type="ECO:0000313" key="3">
    <source>
        <dbReference type="EMBL" id="GCC35431.1"/>
    </source>
</evidence>
<feature type="region of interest" description="Disordered" evidence="1">
    <location>
        <begin position="460"/>
        <end position="480"/>
    </location>
</feature>
<protein>
    <recommendedName>
        <fullName evidence="2">Small acidic protein-like domain-containing protein</fullName>
    </recommendedName>
</protein>
<evidence type="ECO:0000313" key="4">
    <source>
        <dbReference type="Proteomes" id="UP000287033"/>
    </source>
</evidence>
<evidence type="ECO:0000256" key="1">
    <source>
        <dbReference type="SAM" id="MobiDB-lite"/>
    </source>
</evidence>
<evidence type="ECO:0000259" key="2">
    <source>
        <dbReference type="Pfam" id="PF15477"/>
    </source>
</evidence>
<dbReference type="PANTHER" id="PTHR22426:SF1">
    <property type="entry name" value="LYSINE-RICH NUCLEOLAR PROTEIN 1"/>
    <property type="match status" value="1"/>
</dbReference>
<sequence length="540" mass="62050">MFKNGIETTESKSITSKKQIEVNITVEQNKRYDGKCKFKSKKKKTKKSEMEQILLEITDVEVCRKLKMKKKKRKSTRSSISDEEQGAKIDRNIVKGHSQESEIDEASYHLKKKKKKKKKFKTNEHSDPQSTCEKGTSNISENDQSRVQVESDCNIKKKKKINFENSDAEEGFTKSKMSNNTADKLDNTAEVSCVVEAKSVKRKKKKKRSHSEDFDTSENEKSTKKWQRDINDKFKAGNDKSNQEDRKKQKDEQILDTLETKCTKKKKKRKLHAEESEEVHKGGMAKKRKEVEQIENNIEYISKSHRKRKISTETKGEGIETNLDKTNNICKLHHSSETAKGKKQETTLNVLEDSVKIKTKTKRKKKDVSSVMQVCKIKEELCDNDDLQIMSEKKGNVFEVTIDKARRQALQEEIDKLSGKTGTSETKASPEIKPRCTGTQWDTATFENTEQKNKFLRLMGGFKTSNQPPSSASSSGKQNVALNKEEEQNLNRTLQKEFDKALNLRQHRGIGLGFQPFSNPANKIFFIDKYASKSTKFNFN</sequence>
<feature type="compositionally biased region" description="Basic residues" evidence="1">
    <location>
        <begin position="200"/>
        <end position="209"/>
    </location>
</feature>
<feature type="compositionally biased region" description="Basic and acidic residues" evidence="1">
    <location>
        <begin position="272"/>
        <end position="281"/>
    </location>
</feature>
<feature type="region of interest" description="Disordered" evidence="1">
    <location>
        <begin position="68"/>
        <end position="291"/>
    </location>
</feature>
<keyword evidence="4" id="KW-1185">Reference proteome</keyword>
<dbReference type="Pfam" id="PF15477">
    <property type="entry name" value="SMAP"/>
    <property type="match status" value="1"/>
</dbReference>
<dbReference type="PANTHER" id="PTHR22426">
    <property type="entry name" value="ARGININE_SERINE-RICH COILED-COIL PROTEIN 2"/>
    <property type="match status" value="1"/>
</dbReference>
<comment type="caution">
    <text evidence="3">The sequence shown here is derived from an EMBL/GenBank/DDBJ whole genome shotgun (WGS) entry which is preliminary data.</text>
</comment>
<gene>
    <name evidence="3" type="ORF">chiPu_0013915</name>
</gene>
<proteinExistence type="predicted"/>
<dbReference type="Proteomes" id="UP000287033">
    <property type="component" value="Unassembled WGS sequence"/>
</dbReference>
<feature type="compositionally biased region" description="Polar residues" evidence="1">
    <location>
        <begin position="128"/>
        <end position="148"/>
    </location>
</feature>
<dbReference type="STRING" id="137246.A0A401SYF5"/>